<proteinExistence type="predicted"/>
<evidence type="ECO:0000313" key="4">
    <source>
        <dbReference type="EMBL" id="GFH24473.1"/>
    </source>
</evidence>
<keyword evidence="3" id="KW-1133">Transmembrane helix</keyword>
<feature type="region of interest" description="Disordered" evidence="2">
    <location>
        <begin position="463"/>
        <end position="492"/>
    </location>
</feature>
<name>A0A699ZP70_HAELA</name>
<dbReference type="InterPro" id="IPR024862">
    <property type="entry name" value="TRPV"/>
</dbReference>
<dbReference type="PANTHER" id="PTHR10582">
    <property type="entry name" value="TRANSIENT RECEPTOR POTENTIAL ION CHANNEL PROTEIN"/>
    <property type="match status" value="1"/>
</dbReference>
<dbReference type="Proteomes" id="UP000485058">
    <property type="component" value="Unassembled WGS sequence"/>
</dbReference>
<dbReference type="AlphaFoldDB" id="A0A699ZP70"/>
<dbReference type="PANTHER" id="PTHR10582:SF2">
    <property type="entry name" value="INACTIVE"/>
    <property type="match status" value="1"/>
</dbReference>
<gene>
    <name evidence="4" type="ORF">HaLaN_22279</name>
</gene>
<keyword evidence="3" id="KW-0812">Transmembrane</keyword>
<evidence type="ECO:0000313" key="5">
    <source>
        <dbReference type="Proteomes" id="UP000485058"/>
    </source>
</evidence>
<feature type="compositionally biased region" description="Pro residues" evidence="2">
    <location>
        <begin position="476"/>
        <end position="488"/>
    </location>
</feature>
<keyword evidence="3" id="KW-0472">Membrane</keyword>
<keyword evidence="1" id="KW-0677">Repeat</keyword>
<organism evidence="4 5">
    <name type="scientific">Haematococcus lacustris</name>
    <name type="common">Green alga</name>
    <name type="synonym">Haematococcus pluvialis</name>
    <dbReference type="NCBI Taxonomy" id="44745"/>
    <lineage>
        <taxon>Eukaryota</taxon>
        <taxon>Viridiplantae</taxon>
        <taxon>Chlorophyta</taxon>
        <taxon>core chlorophytes</taxon>
        <taxon>Chlorophyceae</taxon>
        <taxon>CS clade</taxon>
        <taxon>Chlamydomonadales</taxon>
        <taxon>Haematococcaceae</taxon>
        <taxon>Haematococcus</taxon>
    </lineage>
</organism>
<feature type="compositionally biased region" description="Polar residues" evidence="2">
    <location>
        <begin position="306"/>
        <end position="316"/>
    </location>
</feature>
<dbReference type="GO" id="GO:0005216">
    <property type="term" value="F:monoatomic ion channel activity"/>
    <property type="evidence" value="ECO:0007669"/>
    <property type="project" value="InterPro"/>
</dbReference>
<dbReference type="GO" id="GO:0098703">
    <property type="term" value="P:calcium ion import across plasma membrane"/>
    <property type="evidence" value="ECO:0007669"/>
    <property type="project" value="TreeGrafter"/>
</dbReference>
<feature type="transmembrane region" description="Helical" evidence="3">
    <location>
        <begin position="426"/>
        <end position="446"/>
    </location>
</feature>
<evidence type="ECO:0000256" key="3">
    <source>
        <dbReference type="SAM" id="Phobius"/>
    </source>
</evidence>
<dbReference type="EMBL" id="BLLF01002545">
    <property type="protein sequence ID" value="GFH24473.1"/>
    <property type="molecule type" value="Genomic_DNA"/>
</dbReference>
<comment type="caution">
    <text evidence="4">The sequence shown here is derived from an EMBL/GenBank/DDBJ whole genome shotgun (WGS) entry which is preliminary data.</text>
</comment>
<accession>A0A699ZP70</accession>
<protein>
    <submittedName>
        <fullName evidence="4">Uncharacterized protein</fullName>
    </submittedName>
</protein>
<reference evidence="4 5" key="1">
    <citation type="submission" date="2020-02" db="EMBL/GenBank/DDBJ databases">
        <title>Draft genome sequence of Haematococcus lacustris strain NIES-144.</title>
        <authorList>
            <person name="Morimoto D."/>
            <person name="Nakagawa S."/>
            <person name="Yoshida T."/>
            <person name="Sawayama S."/>
        </authorList>
    </citation>
    <scope>NUCLEOTIDE SEQUENCE [LARGE SCALE GENOMIC DNA]</scope>
    <source>
        <strain evidence="4 5">NIES-144</strain>
    </source>
</reference>
<feature type="region of interest" description="Disordered" evidence="2">
    <location>
        <begin position="777"/>
        <end position="814"/>
    </location>
</feature>
<feature type="non-terminal residue" evidence="4">
    <location>
        <position position="1"/>
    </location>
</feature>
<feature type="compositionally biased region" description="Polar residues" evidence="2">
    <location>
        <begin position="463"/>
        <end position="472"/>
    </location>
</feature>
<keyword evidence="5" id="KW-1185">Reference proteome</keyword>
<dbReference type="GO" id="GO:0005886">
    <property type="term" value="C:plasma membrane"/>
    <property type="evidence" value="ECO:0007669"/>
    <property type="project" value="TreeGrafter"/>
</dbReference>
<evidence type="ECO:0000256" key="1">
    <source>
        <dbReference type="ARBA" id="ARBA00022737"/>
    </source>
</evidence>
<sequence length="814" mass="89799">MAFDVEGHSTLDLNHLVSAAIASRTGANVYNIMLAMSGWLALNPTCYLAHLDAWALTALAQHYPDACRRLLSLQSQDQNAVKVPGHLLPARTADSSSSAEDGLVVMRALGINDMARIERWSLFGVSFDADVTKLIQLDTDLADVIAGLRGGLSAHFVHHMLHRKISYQVVTEMLGAHLDRSTQWNNIRHQEIWHRFPRDSWERGITYEFIRLFFENWEDYSFDHRFVDLMFDSHDPLFVKLRTALEYVNSNKALNVSLRQDEADIQQARQARLISSWTAVGDAYMEASTHVHRRVLTGLELSPVFTESPSTSSSQHIPRKPTNHPPHGSSSHAAPKRTPVGKQLIESPKVDALSETLPMIYVAQAPAEMFGLPVMEAIINVKVGTPMVRVSFCNILTHSSVLCRVMEVQSFFSQCGLLSPPGWRMLLLLLMEHLLFMAFVIAYLMLITTEASACFGSLNQDDNTTTSDTPSLQPDGPTPAPPLAPSPPSARQTMSVPHIRLLAQCPQGAVSLCLDACLLWMCALALSSYIRQLQHTGLYFWLRKPNNWADLVTCALQASITVSHVSGCVASLNSQTMNFGLHSYIVPRGCGCMHMVVSACWYAMLVDRLGSLVRVISQIFQASPSAHVPSYTISPDGSDLLSGGQLALKLFTIALGDIDMVRTQAALVMCIITRTMGCQERSWLQAVLLSHNVVGDAILKDNCTAVNCVGLFCSLSCGTSFSRHLQRHGSRSCLRSPTPSCSSLWPSTCWWASWQTLSIAFALLSDMRFCKQRALRPEGTPTKGHSGQLTAPSIHPRDGLYSMGQGSRASKDLR</sequence>
<evidence type="ECO:0000256" key="2">
    <source>
        <dbReference type="SAM" id="MobiDB-lite"/>
    </source>
</evidence>
<feature type="region of interest" description="Disordered" evidence="2">
    <location>
        <begin position="306"/>
        <end position="339"/>
    </location>
</feature>